<dbReference type="SUPFAM" id="SSF46689">
    <property type="entry name" value="Homeodomain-like"/>
    <property type="match status" value="1"/>
</dbReference>
<gene>
    <name evidence="5" type="ORF">ABE541_13985</name>
</gene>
<reference evidence="5 6" key="1">
    <citation type="submission" date="2024-04" db="EMBL/GenBank/DDBJ databases">
        <title>WGS of bacteria from Torrens River.</title>
        <authorList>
            <person name="Wyrsch E.R."/>
            <person name="Drigo B."/>
        </authorList>
    </citation>
    <scope>NUCLEOTIDE SEQUENCE [LARGE SCALE GENOMIC DNA]</scope>
    <source>
        <strain evidence="5 6">TWI391</strain>
    </source>
</reference>
<keyword evidence="3" id="KW-0804">Transcription</keyword>
<name>A0ABV0BXY6_9SPHI</name>
<accession>A0ABV0BXY6</accession>
<evidence type="ECO:0000259" key="4">
    <source>
        <dbReference type="PROSITE" id="PS01124"/>
    </source>
</evidence>
<dbReference type="PANTHER" id="PTHR43280">
    <property type="entry name" value="ARAC-FAMILY TRANSCRIPTIONAL REGULATOR"/>
    <property type="match status" value="1"/>
</dbReference>
<comment type="caution">
    <text evidence="5">The sequence shown here is derived from an EMBL/GenBank/DDBJ whole genome shotgun (WGS) entry which is preliminary data.</text>
</comment>
<evidence type="ECO:0000256" key="1">
    <source>
        <dbReference type="ARBA" id="ARBA00023015"/>
    </source>
</evidence>
<evidence type="ECO:0000256" key="2">
    <source>
        <dbReference type="ARBA" id="ARBA00023125"/>
    </source>
</evidence>
<feature type="domain" description="HTH araC/xylS-type" evidence="4">
    <location>
        <begin position="192"/>
        <end position="290"/>
    </location>
</feature>
<dbReference type="Proteomes" id="UP001409291">
    <property type="component" value="Unassembled WGS sequence"/>
</dbReference>
<dbReference type="InterPro" id="IPR009057">
    <property type="entry name" value="Homeodomain-like_sf"/>
</dbReference>
<dbReference type="InterPro" id="IPR018060">
    <property type="entry name" value="HTH_AraC"/>
</dbReference>
<dbReference type="EMBL" id="JBDJNQ010000006">
    <property type="protein sequence ID" value="MEN5378369.1"/>
    <property type="molecule type" value="Genomic_DNA"/>
</dbReference>
<dbReference type="Pfam" id="PF12833">
    <property type="entry name" value="HTH_18"/>
    <property type="match status" value="1"/>
</dbReference>
<dbReference type="Gene3D" id="1.10.10.60">
    <property type="entry name" value="Homeodomain-like"/>
    <property type="match status" value="1"/>
</dbReference>
<sequence length="295" mass="34494">MKSSIKIINNYEYKKLFLPDVTDHNLFNESKIQVYRIENYLRSILMPVIPYRTTFNFLIFVTKGTLTQHLESGAYTLAENQVINVKQGNITATLAISDDAEGFFVVYENEIVTDIELGINDIRFFNSHPFTPLSEHVSVWIQKMLELLEEELFTEGKVMEICVSMLQCVLLKIIKTDYEVKAPMSRQLDIAFRFREFVQKFHTDHKNVLFYANLLHISENYLNKCVKEATNKPPKQWINEISILHSQILLQDATRDIAGIAFEMKYKSPSYFTRLFKKVTGYSPSDYRKHKFLSD</sequence>
<dbReference type="PANTHER" id="PTHR43280:SF32">
    <property type="entry name" value="TRANSCRIPTIONAL REGULATORY PROTEIN"/>
    <property type="match status" value="1"/>
</dbReference>
<keyword evidence="2" id="KW-0238">DNA-binding</keyword>
<organism evidence="5 6">
    <name type="scientific">Sphingobacterium kitahiroshimense</name>
    <dbReference type="NCBI Taxonomy" id="470446"/>
    <lineage>
        <taxon>Bacteria</taxon>
        <taxon>Pseudomonadati</taxon>
        <taxon>Bacteroidota</taxon>
        <taxon>Sphingobacteriia</taxon>
        <taxon>Sphingobacteriales</taxon>
        <taxon>Sphingobacteriaceae</taxon>
        <taxon>Sphingobacterium</taxon>
    </lineage>
</organism>
<evidence type="ECO:0000313" key="6">
    <source>
        <dbReference type="Proteomes" id="UP001409291"/>
    </source>
</evidence>
<dbReference type="InterPro" id="IPR020449">
    <property type="entry name" value="Tscrpt_reg_AraC-type_HTH"/>
</dbReference>
<dbReference type="PRINTS" id="PR00032">
    <property type="entry name" value="HTHARAC"/>
</dbReference>
<dbReference type="PROSITE" id="PS01124">
    <property type="entry name" value="HTH_ARAC_FAMILY_2"/>
    <property type="match status" value="1"/>
</dbReference>
<dbReference type="SMART" id="SM00342">
    <property type="entry name" value="HTH_ARAC"/>
    <property type="match status" value="1"/>
</dbReference>
<evidence type="ECO:0000313" key="5">
    <source>
        <dbReference type="EMBL" id="MEN5378369.1"/>
    </source>
</evidence>
<keyword evidence="1" id="KW-0805">Transcription regulation</keyword>
<protein>
    <submittedName>
        <fullName evidence="5">Helix-turn-helix domain-containing protein</fullName>
    </submittedName>
</protein>
<proteinExistence type="predicted"/>
<evidence type="ECO:0000256" key="3">
    <source>
        <dbReference type="ARBA" id="ARBA00023163"/>
    </source>
</evidence>
<dbReference type="RefSeq" id="WP_183917091.1">
    <property type="nucleotide sequence ID" value="NZ_JBDJLH010000012.1"/>
</dbReference>
<keyword evidence="6" id="KW-1185">Reference proteome</keyword>